<feature type="region of interest" description="Disordered" evidence="1">
    <location>
        <begin position="477"/>
        <end position="527"/>
    </location>
</feature>
<dbReference type="InterPro" id="IPR016181">
    <property type="entry name" value="Acyl_CoA_acyltransferase"/>
</dbReference>
<feature type="region of interest" description="Disordered" evidence="1">
    <location>
        <begin position="688"/>
        <end position="775"/>
    </location>
</feature>
<feature type="region of interest" description="Disordered" evidence="1">
    <location>
        <begin position="581"/>
        <end position="600"/>
    </location>
</feature>
<feature type="compositionally biased region" description="Polar residues" evidence="1">
    <location>
        <begin position="166"/>
        <end position="178"/>
    </location>
</feature>
<feature type="region of interest" description="Disordered" evidence="1">
    <location>
        <begin position="261"/>
        <end position="282"/>
    </location>
</feature>
<proteinExistence type="predicted"/>
<evidence type="ECO:0000256" key="1">
    <source>
        <dbReference type="SAM" id="MobiDB-lite"/>
    </source>
</evidence>
<feature type="compositionally biased region" description="Polar residues" evidence="1">
    <location>
        <begin position="368"/>
        <end position="377"/>
    </location>
</feature>
<feature type="compositionally biased region" description="Polar residues" evidence="1">
    <location>
        <begin position="480"/>
        <end position="494"/>
    </location>
</feature>
<dbReference type="CDD" id="cd22249">
    <property type="entry name" value="UDM1_RNF168_RNF169-like"/>
    <property type="match status" value="1"/>
</dbReference>
<feature type="compositionally biased region" description="Polar residues" evidence="1">
    <location>
        <begin position="24"/>
        <end position="39"/>
    </location>
</feature>
<feature type="region of interest" description="Disordered" evidence="1">
    <location>
        <begin position="349"/>
        <end position="444"/>
    </location>
</feature>
<feature type="region of interest" description="Disordered" evidence="1">
    <location>
        <begin position="1"/>
        <end position="214"/>
    </location>
</feature>
<feature type="compositionally biased region" description="Basic and acidic residues" evidence="1">
    <location>
        <begin position="717"/>
        <end position="728"/>
    </location>
</feature>
<feature type="compositionally biased region" description="Polar residues" evidence="1">
    <location>
        <begin position="270"/>
        <end position="282"/>
    </location>
</feature>
<evidence type="ECO:0000313" key="3">
    <source>
        <dbReference type="Proteomes" id="UP000664521"/>
    </source>
</evidence>
<sequence>MAAVSLGQKDSLQPEVVEDKELSTPVSALERNQSVTARQPSLPASCLIESNKGQEPGDMQDLGTKPGQDSQSTHNPQGIRSSLAPLPSSTADKKPGKAKRWAKVKAKKKAGREQAQNKSKQVVQQQVGVEQALSTAGVDDHPGEPSAVGQNAPVEDGENTDKDTGQRSTPGPTSQNGPLTRFHLDRHSTTTTTSHQRDLSIPTTRLNGLTHPGQDTRLEAAMLGNKRPSGRDPSQSVAVYKKFSSQNVVDLDKFETEPLQRDSRGFQPRASMSQGEPSVAPSLTTELPSFTGPQEVANSEANAQSRRVDEWVTSTVNELDIDRVSENSGSAATVRPFQVASGVGMATQASGNVQPSVDSAADKKPSVEATNKTTHSLISRPPGLSPSDQALFELTTQSSSQAPRVGPTSQSLNPAPGLEASMWAPKQKQKTLHDSPGLRQRAAATSTWDDSGYYTIPVSTGQRISLNLFHRHAWNGGVKPQSSQNPGPSTNAATPHSGPGGSKAAVTTARPTPGQTATVGISERVPNTPGVLTHAEVAEATKGQGLVKTPRIKVAGENPPNGHYIPPHLRTSEPQLLEPKKEQNSANIMASPKAKSPDSAELGELHVESPSVVPVSPGAESSLNGLSRGNAETSVDDGGPLTLATTMTSAAITVNKNRQTLDDAGNKLAPHLRAPKPSSAMPVVTEYEPTKDQANGQIPKLNREKGSQKAGMNGISKPDKNAATDGNEKGSSTRTFLHDGPSSKMQKDKQKSNEVQGWDKPFKPAHPLLGWDNKPAEHPVDWEGRSREPIPAMEQTQILKSWAEASEAVFDEASTNIDTSLPEFALGTGIIHDRSLSSGLTDQAHFTRRLPNDPLTLARAEQTAQLKIEEYKAKKQEEVTEPQLTKQEQRQLRREMRQRDEEFAKIPNPYKPKADIYIRPAQTQDLAQMVEIYNHYVKTSAVALELDPLDRDTWRLRMEDCRREGYNMFVAVQKAAQGNGRNRRDQCEPIFGFGYAEDQNDKRSSCRFTAIAQVYVSWKHLRIGVGRCLLDRVMAMLNVNHHHRQGVDWVGETPMVQREVKKVLIEIPYWDDSEEERAVFRLEKNRNTGLMDRVPGWKARFLEKVQFEYAGTLKEIGFKQGSHEKGRT</sequence>
<feature type="region of interest" description="Disordered" evidence="1">
    <location>
        <begin position="609"/>
        <end position="636"/>
    </location>
</feature>
<dbReference type="Proteomes" id="UP000664521">
    <property type="component" value="Unassembled WGS sequence"/>
</dbReference>
<reference evidence="2" key="1">
    <citation type="submission" date="2021-03" db="EMBL/GenBank/DDBJ databases">
        <authorList>
            <person name="Tagirdzhanova G."/>
        </authorList>
    </citation>
    <scope>NUCLEOTIDE SEQUENCE</scope>
</reference>
<feature type="compositionally biased region" description="Low complexity" evidence="1">
    <location>
        <begin position="121"/>
        <end position="131"/>
    </location>
</feature>
<dbReference type="OrthoDB" id="2129362at2759"/>
<organism evidence="2 3">
    <name type="scientific">Heterodermia speciosa</name>
    <dbReference type="NCBI Taxonomy" id="116794"/>
    <lineage>
        <taxon>Eukaryota</taxon>
        <taxon>Fungi</taxon>
        <taxon>Dikarya</taxon>
        <taxon>Ascomycota</taxon>
        <taxon>Pezizomycotina</taxon>
        <taxon>Lecanoromycetes</taxon>
        <taxon>OSLEUM clade</taxon>
        <taxon>Lecanoromycetidae</taxon>
        <taxon>Caliciales</taxon>
        <taxon>Physciaceae</taxon>
        <taxon>Heterodermia</taxon>
    </lineage>
</organism>
<protein>
    <recommendedName>
        <fullName evidence="4">N-acetyltransferase domain-containing protein</fullName>
    </recommendedName>
</protein>
<accession>A0A8H3FJ80</accession>
<evidence type="ECO:0008006" key="4">
    <source>
        <dbReference type="Google" id="ProtNLM"/>
    </source>
</evidence>
<dbReference type="Gene3D" id="3.40.630.30">
    <property type="match status" value="1"/>
</dbReference>
<feature type="compositionally biased region" description="Polar residues" evidence="1">
    <location>
        <begin position="394"/>
        <end position="413"/>
    </location>
</feature>
<dbReference type="SUPFAM" id="SSF55729">
    <property type="entry name" value="Acyl-CoA N-acyltransferases (Nat)"/>
    <property type="match status" value="1"/>
</dbReference>
<comment type="caution">
    <text evidence="2">The sequence shown here is derived from an EMBL/GenBank/DDBJ whole genome shotgun (WGS) entry which is preliminary data.</text>
</comment>
<feature type="compositionally biased region" description="Polar residues" evidence="1">
    <location>
        <begin position="619"/>
        <end position="633"/>
    </location>
</feature>
<keyword evidence="3" id="KW-1185">Reference proteome</keyword>
<gene>
    <name evidence="2" type="ORF">HETSPECPRED_005880</name>
</gene>
<feature type="compositionally biased region" description="Polar residues" evidence="1">
    <location>
        <begin position="509"/>
        <end position="519"/>
    </location>
</feature>
<name>A0A8H3FJ80_9LECA</name>
<feature type="compositionally biased region" description="Basic residues" evidence="1">
    <location>
        <begin position="96"/>
        <end position="110"/>
    </location>
</feature>
<evidence type="ECO:0000313" key="2">
    <source>
        <dbReference type="EMBL" id="CAF9925636.1"/>
    </source>
</evidence>
<feature type="compositionally biased region" description="Polar residues" evidence="1">
    <location>
        <begin position="67"/>
        <end position="80"/>
    </location>
</feature>
<dbReference type="AlphaFoldDB" id="A0A8H3FJ80"/>
<dbReference type="EMBL" id="CAJPDS010000039">
    <property type="protein sequence ID" value="CAF9925636.1"/>
    <property type="molecule type" value="Genomic_DNA"/>
</dbReference>